<keyword evidence="2" id="KW-1185">Reference proteome</keyword>
<sequence>MFDQTSGQVFKEYVMSREALTESDKDSADWSRRRPYPGFTARGTRGPRPLVDMAISVVADNIGKVRSVAHLEAIPNNMLWRIWRYLEARSVNTVDGAEYSEIAGVCLHAWKLFSKILMDDQDDKTLGLYRFRQHICHPGTDLTRYTQPLTAPPTDFITHLVLTGGCSFNTHDLLCLADMPNLGALELIQPADELRTVFPSVSDRLVRGWTEKSDPFPLLRLLRIWGDQSTSQESLKWVSRFPSLALYDVMGARGDWTTSYESAMDNGWEQADAPSGLEDSLLRYLMLFAPLEEARSKSLRDLAASIDNDLVSLCSDSRCAVKFVQDHQAPPLLDYLTDATKIQTPSWDTDAASREARACHGVAFESWAFWLYSFLGQLSSDRDLEACGARPPTKTVAGPFVLPSRPLACLHLGHSSRHGGIGTRPSYVSRGLFATRQYTFTRESVVRGTNEAKPRPKPIPKKEVSLVASERSAPVLTLRKLKRKRLADVLEDFSR</sequence>
<gene>
    <name evidence="1" type="ORF">QYS62_007515</name>
</gene>
<reference evidence="1 2" key="1">
    <citation type="submission" date="2024-04" db="EMBL/GenBank/DDBJ databases">
        <title>Complete genome sequence of Fusarium acuminatum.</title>
        <authorList>
            <person name="Lan B."/>
        </authorList>
    </citation>
    <scope>NUCLEOTIDE SEQUENCE [LARGE SCALE GENOMIC DNA]</scope>
    <source>
        <strain evidence="1">1A</strain>
    </source>
</reference>
<evidence type="ECO:0008006" key="3">
    <source>
        <dbReference type="Google" id="ProtNLM"/>
    </source>
</evidence>
<proteinExistence type="predicted"/>
<accession>A0ABZ2X044</accession>
<dbReference type="Proteomes" id="UP001489902">
    <property type="component" value="Chromosome 4"/>
</dbReference>
<dbReference type="EMBL" id="CP151263">
    <property type="protein sequence ID" value="WZH46437.1"/>
    <property type="molecule type" value="Genomic_DNA"/>
</dbReference>
<evidence type="ECO:0000313" key="1">
    <source>
        <dbReference type="EMBL" id="WZH46437.1"/>
    </source>
</evidence>
<name>A0ABZ2X044_9HYPO</name>
<evidence type="ECO:0000313" key="2">
    <source>
        <dbReference type="Proteomes" id="UP001489902"/>
    </source>
</evidence>
<protein>
    <recommendedName>
        <fullName evidence="3">F-box domain-containing protein</fullName>
    </recommendedName>
</protein>
<organism evidence="1 2">
    <name type="scientific">Fusarium acuminatum</name>
    <dbReference type="NCBI Taxonomy" id="5515"/>
    <lineage>
        <taxon>Eukaryota</taxon>
        <taxon>Fungi</taxon>
        <taxon>Dikarya</taxon>
        <taxon>Ascomycota</taxon>
        <taxon>Pezizomycotina</taxon>
        <taxon>Sordariomycetes</taxon>
        <taxon>Hypocreomycetidae</taxon>
        <taxon>Hypocreales</taxon>
        <taxon>Nectriaceae</taxon>
        <taxon>Fusarium</taxon>
        <taxon>Fusarium tricinctum species complex</taxon>
    </lineage>
</organism>